<dbReference type="SFLD" id="SFLDF00027">
    <property type="entry name" value="p-type_atpase"/>
    <property type="match status" value="1"/>
</dbReference>
<protein>
    <recommendedName>
        <fullName evidence="11">Cd(2+)-exporting ATPase</fullName>
        <ecNumber evidence="11">7.2.2.21</ecNumber>
    </recommendedName>
</protein>
<name>A0A926HP76_9FIRM</name>
<feature type="transmembrane region" description="Helical" evidence="13">
    <location>
        <begin position="645"/>
        <end position="665"/>
    </location>
</feature>
<dbReference type="PRINTS" id="PR00119">
    <property type="entry name" value="CATATPASE"/>
</dbReference>
<feature type="transmembrane region" description="Helical" evidence="13">
    <location>
        <begin position="313"/>
        <end position="335"/>
    </location>
</feature>
<evidence type="ECO:0000256" key="10">
    <source>
        <dbReference type="ARBA" id="ARBA00023136"/>
    </source>
</evidence>
<dbReference type="PANTHER" id="PTHR48085:SF5">
    <property type="entry name" value="CADMIUM_ZINC-TRANSPORTING ATPASE HMA4-RELATED"/>
    <property type="match status" value="1"/>
</dbReference>
<dbReference type="GO" id="GO:0005524">
    <property type="term" value="F:ATP binding"/>
    <property type="evidence" value="ECO:0007669"/>
    <property type="project" value="UniProtKB-UniRule"/>
</dbReference>
<dbReference type="InterPro" id="IPR027256">
    <property type="entry name" value="P-typ_ATPase_IB"/>
</dbReference>
<keyword evidence="13" id="KW-1003">Cell membrane</keyword>
<dbReference type="InterPro" id="IPR023298">
    <property type="entry name" value="ATPase_P-typ_TM_dom_sf"/>
</dbReference>
<evidence type="ECO:0000256" key="2">
    <source>
        <dbReference type="ARBA" id="ARBA00006024"/>
    </source>
</evidence>
<dbReference type="InterPro" id="IPR059000">
    <property type="entry name" value="ATPase_P-type_domA"/>
</dbReference>
<dbReference type="Proteomes" id="UP000623172">
    <property type="component" value="Unassembled WGS sequence"/>
</dbReference>
<reference evidence="15" key="1">
    <citation type="submission" date="2020-08" db="EMBL/GenBank/DDBJ databases">
        <title>Genome public.</title>
        <authorList>
            <person name="Liu C."/>
            <person name="Sun Q."/>
        </authorList>
    </citation>
    <scope>NUCLEOTIDE SEQUENCE</scope>
    <source>
        <strain evidence="15">NSJ-53</strain>
    </source>
</reference>
<dbReference type="SFLD" id="SFLDS00003">
    <property type="entry name" value="Haloacid_Dehalogenase"/>
    <property type="match status" value="1"/>
</dbReference>
<evidence type="ECO:0000256" key="12">
    <source>
        <dbReference type="ARBA" id="ARBA00049338"/>
    </source>
</evidence>
<dbReference type="CDD" id="cd00371">
    <property type="entry name" value="HMA"/>
    <property type="match status" value="1"/>
</dbReference>
<dbReference type="Gene3D" id="3.40.1110.10">
    <property type="entry name" value="Calcium-transporting ATPase, cytoplasmic domain N"/>
    <property type="match status" value="1"/>
</dbReference>
<evidence type="ECO:0000256" key="1">
    <source>
        <dbReference type="ARBA" id="ARBA00004651"/>
    </source>
</evidence>
<dbReference type="NCBIfam" id="TIGR01525">
    <property type="entry name" value="ATPase-IB_hvy"/>
    <property type="match status" value="1"/>
</dbReference>
<keyword evidence="3" id="KW-0104">Cadmium</keyword>
<dbReference type="SUPFAM" id="SSF55008">
    <property type="entry name" value="HMA, heavy metal-associated domain"/>
    <property type="match status" value="1"/>
</dbReference>
<dbReference type="InterPro" id="IPR036163">
    <property type="entry name" value="HMA_dom_sf"/>
</dbReference>
<comment type="catalytic activity">
    <reaction evidence="12">
        <text>Cd(2+)(in) + ATP + H2O = Cd(2+)(out) + ADP + phosphate + H(+)</text>
        <dbReference type="Rhea" id="RHEA:12132"/>
        <dbReference type="ChEBI" id="CHEBI:15377"/>
        <dbReference type="ChEBI" id="CHEBI:15378"/>
        <dbReference type="ChEBI" id="CHEBI:30616"/>
        <dbReference type="ChEBI" id="CHEBI:43474"/>
        <dbReference type="ChEBI" id="CHEBI:48775"/>
        <dbReference type="ChEBI" id="CHEBI:456216"/>
        <dbReference type="EC" id="7.2.2.21"/>
    </reaction>
</comment>
<evidence type="ECO:0000256" key="8">
    <source>
        <dbReference type="ARBA" id="ARBA00022967"/>
    </source>
</evidence>
<dbReference type="GO" id="GO:0008551">
    <property type="term" value="F:P-type cadmium transporter activity"/>
    <property type="evidence" value="ECO:0007669"/>
    <property type="project" value="UniProtKB-EC"/>
</dbReference>
<dbReference type="AlphaFoldDB" id="A0A926HP76"/>
<evidence type="ECO:0000256" key="11">
    <source>
        <dbReference type="ARBA" id="ARBA00039103"/>
    </source>
</evidence>
<feature type="transmembrane region" description="Helical" evidence="13">
    <location>
        <begin position="91"/>
        <end position="108"/>
    </location>
</feature>
<dbReference type="InterPro" id="IPR023299">
    <property type="entry name" value="ATPase_P-typ_cyto_dom_N"/>
</dbReference>
<keyword evidence="5 13" id="KW-0479">Metal-binding</keyword>
<keyword evidence="16" id="KW-1185">Reference proteome</keyword>
<feature type="transmembrane region" description="Helical" evidence="13">
    <location>
        <begin position="347"/>
        <end position="369"/>
    </location>
</feature>
<dbReference type="RefSeq" id="WP_249315926.1">
    <property type="nucleotide sequence ID" value="NZ_JACRSR010000001.1"/>
</dbReference>
<evidence type="ECO:0000256" key="3">
    <source>
        <dbReference type="ARBA" id="ARBA00022539"/>
    </source>
</evidence>
<dbReference type="GO" id="GO:0046872">
    <property type="term" value="F:metal ion binding"/>
    <property type="evidence" value="ECO:0007669"/>
    <property type="project" value="UniProtKB-KW"/>
</dbReference>
<dbReference type="EMBL" id="JACRSR010000001">
    <property type="protein sequence ID" value="MBC8531379.1"/>
    <property type="molecule type" value="Genomic_DNA"/>
</dbReference>
<dbReference type="PROSITE" id="PS00154">
    <property type="entry name" value="ATPASE_E1_E2"/>
    <property type="match status" value="1"/>
</dbReference>
<keyword evidence="6 13" id="KW-0547">Nucleotide-binding</keyword>
<comment type="caution">
    <text evidence="15">The sequence shown here is derived from an EMBL/GenBank/DDBJ whole genome shotgun (WGS) entry which is preliminary data.</text>
</comment>
<feature type="transmembrane region" description="Helical" evidence="13">
    <location>
        <begin position="114"/>
        <end position="135"/>
    </location>
</feature>
<dbReference type="InterPro" id="IPR044492">
    <property type="entry name" value="P_typ_ATPase_HD_dom"/>
</dbReference>
<dbReference type="InterPro" id="IPR001757">
    <property type="entry name" value="P_typ_ATPase"/>
</dbReference>
<dbReference type="InterPro" id="IPR006121">
    <property type="entry name" value="HMA_dom"/>
</dbReference>
<dbReference type="Gene3D" id="3.40.50.1000">
    <property type="entry name" value="HAD superfamily/HAD-like"/>
    <property type="match status" value="1"/>
</dbReference>
<dbReference type="NCBIfam" id="TIGR01512">
    <property type="entry name" value="ATPase-IB2_Cd"/>
    <property type="match status" value="1"/>
</dbReference>
<dbReference type="Gene3D" id="2.70.150.10">
    <property type="entry name" value="Calcium-transporting ATPase, cytoplasmic transduction domain A"/>
    <property type="match status" value="1"/>
</dbReference>
<accession>A0A926HP76</accession>
<evidence type="ECO:0000256" key="5">
    <source>
        <dbReference type="ARBA" id="ARBA00022723"/>
    </source>
</evidence>
<dbReference type="InterPro" id="IPR018303">
    <property type="entry name" value="ATPase_P-typ_P_site"/>
</dbReference>
<evidence type="ECO:0000256" key="13">
    <source>
        <dbReference type="RuleBase" id="RU362081"/>
    </source>
</evidence>
<dbReference type="PRINTS" id="PR00941">
    <property type="entry name" value="CDATPASE"/>
</dbReference>
<comment type="subcellular location">
    <subcellularLocation>
        <location evidence="1">Cell membrane</location>
        <topology evidence="1">Multi-pass membrane protein</topology>
    </subcellularLocation>
</comment>
<dbReference type="GO" id="GO:0005886">
    <property type="term" value="C:plasma membrane"/>
    <property type="evidence" value="ECO:0007669"/>
    <property type="project" value="UniProtKB-SubCell"/>
</dbReference>
<feature type="transmembrane region" description="Helical" evidence="13">
    <location>
        <begin position="671"/>
        <end position="693"/>
    </location>
</feature>
<feature type="domain" description="HMA" evidence="14">
    <location>
        <begin position="1"/>
        <end position="70"/>
    </location>
</feature>
<evidence type="ECO:0000256" key="9">
    <source>
        <dbReference type="ARBA" id="ARBA00022989"/>
    </source>
</evidence>
<dbReference type="PROSITE" id="PS50846">
    <property type="entry name" value="HMA_2"/>
    <property type="match status" value="1"/>
</dbReference>
<dbReference type="GO" id="GO:0016887">
    <property type="term" value="F:ATP hydrolysis activity"/>
    <property type="evidence" value="ECO:0007669"/>
    <property type="project" value="InterPro"/>
</dbReference>
<evidence type="ECO:0000256" key="7">
    <source>
        <dbReference type="ARBA" id="ARBA00022840"/>
    </source>
</evidence>
<dbReference type="Pfam" id="PF00403">
    <property type="entry name" value="HMA"/>
    <property type="match status" value="1"/>
</dbReference>
<evidence type="ECO:0000256" key="4">
    <source>
        <dbReference type="ARBA" id="ARBA00022692"/>
    </source>
</evidence>
<dbReference type="InterPro" id="IPR023214">
    <property type="entry name" value="HAD_sf"/>
</dbReference>
<keyword evidence="10 13" id="KW-0472">Membrane</keyword>
<evidence type="ECO:0000256" key="6">
    <source>
        <dbReference type="ARBA" id="ARBA00022741"/>
    </source>
</evidence>
<comment type="similarity">
    <text evidence="2 13">Belongs to the cation transport ATPase (P-type) (TC 3.A.3) family. Type IB subfamily.</text>
</comment>
<dbReference type="EC" id="7.2.2.21" evidence="11"/>
<dbReference type="SFLD" id="SFLDG00002">
    <property type="entry name" value="C1.7:_P-type_atpase_like"/>
    <property type="match status" value="1"/>
</dbReference>
<dbReference type="SUPFAM" id="SSF81665">
    <property type="entry name" value="Calcium ATPase, transmembrane domain M"/>
    <property type="match status" value="1"/>
</dbReference>
<organism evidence="15 16">
    <name type="scientific">Gehongia tenuis</name>
    <dbReference type="NCBI Taxonomy" id="2763655"/>
    <lineage>
        <taxon>Bacteria</taxon>
        <taxon>Bacillati</taxon>
        <taxon>Bacillota</taxon>
        <taxon>Clostridia</taxon>
        <taxon>Christensenellales</taxon>
        <taxon>Christensenellaceae</taxon>
        <taxon>Gehongia</taxon>
    </lineage>
</organism>
<dbReference type="SUPFAM" id="SSF56784">
    <property type="entry name" value="HAD-like"/>
    <property type="match status" value="1"/>
</dbReference>
<dbReference type="InterPro" id="IPR036412">
    <property type="entry name" value="HAD-like_sf"/>
</dbReference>
<dbReference type="SUPFAM" id="SSF81653">
    <property type="entry name" value="Calcium ATPase, transduction domain A"/>
    <property type="match status" value="1"/>
</dbReference>
<dbReference type="InterPro" id="IPR008250">
    <property type="entry name" value="ATPase_P-typ_transduc_dom_A_sf"/>
</dbReference>
<keyword evidence="9 13" id="KW-1133">Transmembrane helix</keyword>
<keyword evidence="7 13" id="KW-0067">ATP-binding</keyword>
<proteinExistence type="inferred from homology"/>
<gene>
    <name evidence="15" type="primary">cadA</name>
    <name evidence="15" type="ORF">H8696_05895</name>
</gene>
<sequence length="697" mass="74652">MRLEYTVEHLGCANCAAKMEKRLSEMPEVDEARLDFATQILRVNLKDGADQNAFHQEAGKLCQAVEPEVILQPRKEENVKKKSFQVNTPKLVRMGVGIAVFIAALMLPENLSTWSLVLYIAAYLILGLPVFAHIVKRGFRDFSLDENVLMTVATLGAFIIGEYAEAVGVMLFYQVGEFFEDWAVSRSRGSIKALMDIRPDTAAVVHDNHTHNTPAKEVEVGAIILVKPGERVPLDGVVVEGESYTDTSALTGESVPRSVRVGDEVLSGVIVQDSSLKIRVTKPFEKSAAARVLQMVEEASSRKSKAENFVTRFARIYTPVVLAGAVLVAVLPPLIAGQDFTTWLYRALMFLVVSCPCALVLSVPLSYFAGIGGASRQGILIKGSNYLEAMNDVDTVVFDKTGTLTKGQFAITAVHPLEGLDDVSFVQMVAALEASSNHPIAKAILAPCREMDLSGWCTEAHEVPGRGMAGVVRGAKVLAGNEELLREKGVLPLEMKDEAATFVHVAVNGHYAGYIALGDELKEDAADAIAKLKEGGIQKTAMLTGDRKAIAMEMGRRLGLDEVYYELLPDGKVACLEEMEREGNTAYVGDGINDAPVLARAGVGIAMGALGSDAAIEVADVVLMTDEPGKLPVAFAIAKKTRSVVIQNIALALVVKAAVLVLATAGAATMWAAVFADVGVALLAVLSSMRAMVAPKI</sequence>
<evidence type="ECO:0000313" key="15">
    <source>
        <dbReference type="EMBL" id="MBC8531379.1"/>
    </source>
</evidence>
<keyword evidence="8" id="KW-1278">Translocase</keyword>
<dbReference type="Pfam" id="PF00702">
    <property type="entry name" value="Hydrolase"/>
    <property type="match status" value="1"/>
</dbReference>
<dbReference type="FunFam" id="2.70.150.10:FF:000002">
    <property type="entry name" value="Copper-transporting ATPase 1, putative"/>
    <property type="match status" value="1"/>
</dbReference>
<evidence type="ECO:0000259" key="14">
    <source>
        <dbReference type="PROSITE" id="PS50846"/>
    </source>
</evidence>
<dbReference type="NCBIfam" id="TIGR01494">
    <property type="entry name" value="ATPase_P-type"/>
    <property type="match status" value="1"/>
</dbReference>
<dbReference type="PANTHER" id="PTHR48085">
    <property type="entry name" value="CADMIUM/ZINC-TRANSPORTING ATPASE HMA2-RELATED"/>
    <property type="match status" value="1"/>
</dbReference>
<dbReference type="Pfam" id="PF00122">
    <property type="entry name" value="E1-E2_ATPase"/>
    <property type="match status" value="1"/>
</dbReference>
<keyword evidence="4 13" id="KW-0812">Transmembrane</keyword>
<evidence type="ECO:0000313" key="16">
    <source>
        <dbReference type="Proteomes" id="UP000623172"/>
    </source>
</evidence>
<dbReference type="InterPro" id="IPR051014">
    <property type="entry name" value="Cation_Transport_ATPase_IB"/>
</dbReference>
<dbReference type="Gene3D" id="3.30.70.100">
    <property type="match status" value="1"/>
</dbReference>